<accession>A0A386KJU3</accession>
<dbReference type="EMBL" id="MH800198">
    <property type="protein sequence ID" value="AYD85610.1"/>
    <property type="molecule type" value="Genomic_DNA"/>
</dbReference>
<evidence type="ECO:0000313" key="1">
    <source>
        <dbReference type="EMBL" id="AYD85610.1"/>
    </source>
</evidence>
<dbReference type="Proteomes" id="UP000267500">
    <property type="component" value="Segment"/>
</dbReference>
<name>A0A386KJU3_9CAUD</name>
<keyword evidence="2" id="KW-1185">Reference proteome</keyword>
<protein>
    <submittedName>
        <fullName evidence="1">Uncharacterized protein</fullName>
    </submittedName>
</protein>
<proteinExistence type="predicted"/>
<sequence>MERIPRDWKEASEHFRAISSFKRGTNRSTRMLCQALLHVSNKFSGNRSVVVALHEDHKNQLEGRARELFSKEVLKSIGFMTYQKYKDSNREGEVIGLKYFIDPACLEDEIAVLLKKWEQYDDPRD</sequence>
<reference evidence="1 2" key="1">
    <citation type="submission" date="2018-08" db="EMBL/GenBank/DDBJ databases">
        <title>Complete genome sequence of five Acinetobacter baumannii phages from Abidjan, Cote d'Ivoire.</title>
        <authorList>
            <person name="Essoh C."/>
            <person name="Vernadet J.-P."/>
            <person name="Vergnaud G."/>
            <person name="Resch G."/>
            <person name="Pourcel C."/>
        </authorList>
    </citation>
    <scope>NUCLEOTIDE SEQUENCE [LARGE SCALE GENOMIC DNA]</scope>
</reference>
<evidence type="ECO:0000313" key="2">
    <source>
        <dbReference type="Proteomes" id="UP000267500"/>
    </source>
</evidence>
<organism evidence="1 2">
    <name type="scientific">Acinetobacter phage vB_AbaM_B09_Aci01-1</name>
    <dbReference type="NCBI Taxonomy" id="2315466"/>
    <lineage>
        <taxon>Viruses</taxon>
        <taxon>Duplodnaviria</taxon>
        <taxon>Heunggongvirae</taxon>
        <taxon>Uroviricota</taxon>
        <taxon>Caudoviricetes</taxon>
        <taxon>Saclayvirus</taxon>
        <taxon>Saclayvirus Aci011</taxon>
    </lineage>
</organism>
<gene>
    <name evidence="1" type="ORF">Aci011_141</name>
</gene>